<evidence type="ECO:0000256" key="9">
    <source>
        <dbReference type="ARBA" id="ARBA00022989"/>
    </source>
</evidence>
<dbReference type="PROSITE" id="PS00379">
    <property type="entry name" value="CDP_ALCOHOL_P_TRANSF"/>
    <property type="match status" value="1"/>
</dbReference>
<proteinExistence type="inferred from homology"/>
<evidence type="ECO:0000256" key="12">
    <source>
        <dbReference type="ARBA" id="ARBA00023209"/>
    </source>
</evidence>
<evidence type="ECO:0000256" key="5">
    <source>
        <dbReference type="ARBA" id="ARBA00017171"/>
    </source>
</evidence>
<evidence type="ECO:0000256" key="13">
    <source>
        <dbReference type="ARBA" id="ARBA00023264"/>
    </source>
</evidence>
<reference evidence="17 18" key="1">
    <citation type="submission" date="2018-05" db="EMBL/GenBank/DDBJ databases">
        <title>Spiribacter halobius sp. nov., a moderately halophilic bacterium isolated from marine solar saltern.</title>
        <authorList>
            <person name="Zheng W.-S."/>
            <person name="Lu D.-C."/>
            <person name="Du Z.-J."/>
        </authorList>
    </citation>
    <scope>NUCLEOTIDE SEQUENCE [LARGE SCALE GENOMIC DNA]</scope>
    <source>
        <strain evidence="17 18">E85</strain>
    </source>
</reference>
<gene>
    <name evidence="17" type="primary">pssA</name>
    <name evidence="17" type="ORF">DEM34_18135</name>
</gene>
<comment type="similarity">
    <text evidence="3 15">Belongs to the CDP-alcohol phosphatidyltransferase class-I family.</text>
</comment>
<dbReference type="GO" id="GO:0003882">
    <property type="term" value="F:CDP-diacylglycerol-serine O-phosphatidyltransferase activity"/>
    <property type="evidence" value="ECO:0007669"/>
    <property type="project" value="UniProtKB-EC"/>
</dbReference>
<evidence type="ECO:0000256" key="16">
    <source>
        <dbReference type="SAM" id="Phobius"/>
    </source>
</evidence>
<evidence type="ECO:0000256" key="3">
    <source>
        <dbReference type="ARBA" id="ARBA00010441"/>
    </source>
</evidence>
<keyword evidence="10" id="KW-0443">Lipid metabolism</keyword>
<evidence type="ECO:0000256" key="7">
    <source>
        <dbReference type="ARBA" id="ARBA00022679"/>
    </source>
</evidence>
<feature type="transmembrane region" description="Helical" evidence="16">
    <location>
        <begin position="225"/>
        <end position="244"/>
    </location>
</feature>
<feature type="transmembrane region" description="Helical" evidence="16">
    <location>
        <begin position="40"/>
        <end position="58"/>
    </location>
</feature>
<dbReference type="RefSeq" id="WP_109680238.1">
    <property type="nucleotide sequence ID" value="NZ_CP086615.1"/>
</dbReference>
<dbReference type="InterPro" id="IPR050324">
    <property type="entry name" value="CDP-alcohol_PTase-I"/>
</dbReference>
<keyword evidence="18" id="KW-1185">Reference proteome</keyword>
<dbReference type="InterPro" id="IPR000462">
    <property type="entry name" value="CDP-OH_P_trans"/>
</dbReference>
<dbReference type="NCBIfam" id="TIGR00473">
    <property type="entry name" value="pssA"/>
    <property type="match status" value="1"/>
</dbReference>
<comment type="subcellular location">
    <subcellularLocation>
        <location evidence="2">Endomembrane system</location>
        <topology evidence="2">Multi-pass membrane protein</topology>
    </subcellularLocation>
</comment>
<dbReference type="EC" id="2.7.8.8" evidence="4"/>
<dbReference type="InterPro" id="IPR048254">
    <property type="entry name" value="CDP_ALCOHOL_P_TRANSF_CS"/>
</dbReference>
<dbReference type="PANTHER" id="PTHR14269">
    <property type="entry name" value="CDP-DIACYLGLYCEROL--GLYCEROL-3-PHOSPHATE 3-PHOSPHATIDYLTRANSFERASE-RELATED"/>
    <property type="match status" value="1"/>
</dbReference>
<dbReference type="PANTHER" id="PTHR14269:SF61">
    <property type="entry name" value="CDP-DIACYLGLYCEROL--SERINE O-PHOSPHATIDYLTRANSFERASE"/>
    <property type="match status" value="1"/>
</dbReference>
<keyword evidence="6" id="KW-0444">Lipid biosynthesis</keyword>
<feature type="transmembrane region" description="Helical" evidence="16">
    <location>
        <begin position="111"/>
        <end position="129"/>
    </location>
</feature>
<evidence type="ECO:0000256" key="15">
    <source>
        <dbReference type="RuleBase" id="RU003750"/>
    </source>
</evidence>
<dbReference type="EMBL" id="QFFI01000049">
    <property type="protein sequence ID" value="PWG61115.1"/>
    <property type="molecule type" value="Genomic_DNA"/>
</dbReference>
<keyword evidence="8 16" id="KW-0812">Transmembrane</keyword>
<feature type="transmembrane region" description="Helical" evidence="16">
    <location>
        <begin position="200"/>
        <end position="219"/>
    </location>
</feature>
<keyword evidence="9 16" id="KW-1133">Transmembrane helix</keyword>
<feature type="transmembrane region" description="Helical" evidence="16">
    <location>
        <begin position="15"/>
        <end position="34"/>
    </location>
</feature>
<evidence type="ECO:0000256" key="14">
    <source>
        <dbReference type="ARBA" id="ARBA00032361"/>
    </source>
</evidence>
<name>A0A2U2MW79_9GAMM</name>
<evidence type="ECO:0000256" key="2">
    <source>
        <dbReference type="ARBA" id="ARBA00004127"/>
    </source>
</evidence>
<evidence type="ECO:0000256" key="4">
    <source>
        <dbReference type="ARBA" id="ARBA00013174"/>
    </source>
</evidence>
<feature type="transmembrane region" description="Helical" evidence="16">
    <location>
        <begin position="141"/>
        <end position="160"/>
    </location>
</feature>
<keyword evidence="7 15" id="KW-0808">Transferase</keyword>
<feature type="transmembrane region" description="Helical" evidence="16">
    <location>
        <begin position="166"/>
        <end position="188"/>
    </location>
</feature>
<evidence type="ECO:0000256" key="11">
    <source>
        <dbReference type="ARBA" id="ARBA00023136"/>
    </source>
</evidence>
<dbReference type="GO" id="GO:0016020">
    <property type="term" value="C:membrane"/>
    <property type="evidence" value="ECO:0007669"/>
    <property type="project" value="InterPro"/>
</dbReference>
<protein>
    <recommendedName>
        <fullName evidence="5">CDP-diacylglycerol--serine O-phosphatidyltransferase</fullName>
        <ecNumber evidence="4">2.7.8.8</ecNumber>
    </recommendedName>
    <alternativeName>
        <fullName evidence="14">Phosphatidylserine synthase</fullName>
    </alternativeName>
</protein>
<dbReference type="Gene3D" id="1.20.120.1760">
    <property type="match status" value="1"/>
</dbReference>
<dbReference type="OrthoDB" id="9777147at2"/>
<comment type="caution">
    <text evidence="17">The sequence shown here is derived from an EMBL/GenBank/DDBJ whole genome shotgun (WGS) entry which is preliminary data.</text>
</comment>
<evidence type="ECO:0000256" key="8">
    <source>
        <dbReference type="ARBA" id="ARBA00022692"/>
    </source>
</evidence>
<dbReference type="Proteomes" id="UP000245474">
    <property type="component" value="Unassembled WGS sequence"/>
</dbReference>
<keyword evidence="13" id="KW-1208">Phospholipid metabolism</keyword>
<keyword evidence="11 16" id="KW-0472">Membrane</keyword>
<evidence type="ECO:0000256" key="10">
    <source>
        <dbReference type="ARBA" id="ARBA00023098"/>
    </source>
</evidence>
<feature type="transmembrane region" description="Helical" evidence="16">
    <location>
        <begin position="79"/>
        <end position="99"/>
    </location>
</feature>
<dbReference type="GO" id="GO:0012505">
    <property type="term" value="C:endomembrane system"/>
    <property type="evidence" value="ECO:0007669"/>
    <property type="project" value="UniProtKB-SubCell"/>
</dbReference>
<sequence length="257" mass="28097">MTDADTPRRPRRRGIYLLPNFITTLALFFGFYAVVAAQSLAFETAAIAIFVAMVMDGLDGRVARMTNTQSDFGVQYDSIADMVSFGVAPALVIYLWALADLAELGGPWDKLGWLGAFIFAACAGLRLARFNTQAGVADKRYFQGLPSPAAAATLAGMVWAGDRLEFGGWPVGIPALVITVLAGILMVSNVRYYSFKEIDFRYRVPFMAMVLGVLAVALASVHPPTVLFVLALTYMVSGPVLTILRRRRRRRRHHGAT</sequence>
<dbReference type="GO" id="GO:0008654">
    <property type="term" value="P:phospholipid biosynthetic process"/>
    <property type="evidence" value="ECO:0007669"/>
    <property type="project" value="UniProtKB-KW"/>
</dbReference>
<dbReference type="Pfam" id="PF01066">
    <property type="entry name" value="CDP-OH_P_transf"/>
    <property type="match status" value="1"/>
</dbReference>
<dbReference type="InterPro" id="IPR043130">
    <property type="entry name" value="CDP-OH_PTrfase_TM_dom"/>
</dbReference>
<evidence type="ECO:0000256" key="6">
    <source>
        <dbReference type="ARBA" id="ARBA00022516"/>
    </source>
</evidence>
<evidence type="ECO:0000256" key="1">
    <source>
        <dbReference type="ARBA" id="ARBA00000287"/>
    </source>
</evidence>
<comment type="catalytic activity">
    <reaction evidence="1">
        <text>a CDP-1,2-diacyl-sn-glycerol + L-serine = a 1,2-diacyl-sn-glycero-3-phospho-L-serine + CMP + H(+)</text>
        <dbReference type="Rhea" id="RHEA:16913"/>
        <dbReference type="ChEBI" id="CHEBI:15378"/>
        <dbReference type="ChEBI" id="CHEBI:33384"/>
        <dbReference type="ChEBI" id="CHEBI:57262"/>
        <dbReference type="ChEBI" id="CHEBI:58332"/>
        <dbReference type="ChEBI" id="CHEBI:60377"/>
        <dbReference type="EC" id="2.7.8.8"/>
    </reaction>
</comment>
<keyword evidence="12" id="KW-0594">Phospholipid biosynthesis</keyword>
<accession>A0A2U2MW79</accession>
<evidence type="ECO:0000313" key="18">
    <source>
        <dbReference type="Proteomes" id="UP000245474"/>
    </source>
</evidence>
<dbReference type="InterPro" id="IPR004533">
    <property type="entry name" value="CDP-diaglyc--ser_O-PTrfase"/>
</dbReference>
<organism evidence="17 18">
    <name type="scientific">Sediminicurvatus halobius</name>
    <dbReference type="NCBI Taxonomy" id="2182432"/>
    <lineage>
        <taxon>Bacteria</taxon>
        <taxon>Pseudomonadati</taxon>
        <taxon>Pseudomonadota</taxon>
        <taxon>Gammaproteobacteria</taxon>
        <taxon>Chromatiales</taxon>
        <taxon>Ectothiorhodospiraceae</taxon>
        <taxon>Sediminicurvatus</taxon>
    </lineage>
</organism>
<evidence type="ECO:0000313" key="17">
    <source>
        <dbReference type="EMBL" id="PWG61115.1"/>
    </source>
</evidence>
<dbReference type="AlphaFoldDB" id="A0A2U2MW79"/>